<dbReference type="InterPro" id="IPR036388">
    <property type="entry name" value="WH-like_DNA-bd_sf"/>
</dbReference>
<protein>
    <submittedName>
        <fullName evidence="1">Transcriptional regulator, ArsR family</fullName>
    </submittedName>
</protein>
<organism evidence="1 2">
    <name type="scientific">Pyrobaculum islandicum (strain DSM 4184 / JCM 9189 / GEO3)</name>
    <dbReference type="NCBI Taxonomy" id="384616"/>
    <lineage>
        <taxon>Archaea</taxon>
        <taxon>Thermoproteota</taxon>
        <taxon>Thermoprotei</taxon>
        <taxon>Thermoproteales</taxon>
        <taxon>Thermoproteaceae</taxon>
        <taxon>Pyrobaculum</taxon>
    </lineage>
</organism>
<keyword evidence="2" id="KW-1185">Reference proteome</keyword>
<accession>A1RUC3</accession>
<reference evidence="1" key="1">
    <citation type="submission" date="2006-12" db="EMBL/GenBank/DDBJ databases">
        <title>Complete sequence of Pyrobaculum islandicum DSM 4184.</title>
        <authorList>
            <person name="Copeland A."/>
            <person name="Lucas S."/>
            <person name="Lapidus A."/>
            <person name="Barry K."/>
            <person name="Detter J.C."/>
            <person name="Glavina del Rio T."/>
            <person name="Dalin E."/>
            <person name="Tice H."/>
            <person name="Pitluck S."/>
            <person name="Meincke L."/>
            <person name="Brettin T."/>
            <person name="Bruce D."/>
            <person name="Han C."/>
            <person name="Tapia R."/>
            <person name="Gilna P."/>
            <person name="Schmutz J."/>
            <person name="Larimer F."/>
            <person name="Land M."/>
            <person name="Hauser L."/>
            <person name="Kyrpides N."/>
            <person name="Mikhailova N."/>
            <person name="Cozen A.E."/>
            <person name="Fitz-Gibbon S.T."/>
            <person name="House C.H."/>
            <person name="Saltikov C."/>
            <person name="Lowe T."/>
            <person name="Richardson P."/>
        </authorList>
    </citation>
    <scope>NUCLEOTIDE SEQUENCE [LARGE SCALE GENOMIC DNA]</scope>
    <source>
        <strain evidence="1">DSM 4184</strain>
    </source>
</reference>
<dbReference type="STRING" id="384616.Pisl_1395"/>
<dbReference type="EMBL" id="CP000504">
    <property type="protein sequence ID" value="ABL88555.1"/>
    <property type="molecule type" value="Genomic_DNA"/>
</dbReference>
<dbReference type="GeneID" id="4616905"/>
<dbReference type="KEGG" id="pis:Pisl_1395"/>
<dbReference type="AlphaFoldDB" id="A1RUC3"/>
<evidence type="ECO:0000313" key="2">
    <source>
        <dbReference type="Proteomes" id="UP000002595"/>
    </source>
</evidence>
<dbReference type="OrthoDB" id="26501at2157"/>
<gene>
    <name evidence="1" type="ordered locus">Pisl_1395</name>
</gene>
<proteinExistence type="predicted"/>
<dbReference type="HOGENOM" id="CLU_2476152_0_0_2"/>
<dbReference type="Gene3D" id="1.10.10.10">
    <property type="entry name" value="Winged helix-like DNA-binding domain superfamily/Winged helix DNA-binding domain"/>
    <property type="match status" value="1"/>
</dbReference>
<name>A1RUC3_PYRIL</name>
<dbReference type="eggNOG" id="arCOG00740">
    <property type="taxonomic scope" value="Archaea"/>
</dbReference>
<evidence type="ECO:0000313" key="1">
    <source>
        <dbReference type="EMBL" id="ABL88555.1"/>
    </source>
</evidence>
<dbReference type="RefSeq" id="WP_011763130.1">
    <property type="nucleotide sequence ID" value="NC_008701.1"/>
</dbReference>
<sequence>MFLRSALELARKLGAFTAAQAASYLGISLEEVERRLDKLVEGGALRAVVIAGVKFYYRDPQTAAEVILDSVDISTLPREEREKLMRL</sequence>
<dbReference type="Proteomes" id="UP000002595">
    <property type="component" value="Chromosome"/>
</dbReference>